<name>A0A1M6ULJ7_9FIRM</name>
<dbReference type="GO" id="GO:0003700">
    <property type="term" value="F:DNA-binding transcription factor activity"/>
    <property type="evidence" value="ECO:0007669"/>
    <property type="project" value="TreeGrafter"/>
</dbReference>
<dbReference type="SUPFAM" id="SSF47413">
    <property type="entry name" value="lambda repressor-like DNA-binding domains"/>
    <property type="match status" value="3"/>
</dbReference>
<feature type="coiled-coil region" evidence="2">
    <location>
        <begin position="336"/>
        <end position="363"/>
    </location>
</feature>
<feature type="compositionally biased region" description="Polar residues" evidence="3">
    <location>
        <begin position="136"/>
        <end position="145"/>
    </location>
</feature>
<dbReference type="RefSeq" id="WP_073277591.1">
    <property type="nucleotide sequence ID" value="NZ_FRAC01000015.1"/>
</dbReference>
<keyword evidence="2" id="KW-0175">Coiled coil</keyword>
<dbReference type="PANTHER" id="PTHR46797:SF1">
    <property type="entry name" value="METHYLPHOSPHONATE SYNTHASE"/>
    <property type="match status" value="1"/>
</dbReference>
<dbReference type="Pfam" id="PF01381">
    <property type="entry name" value="HTH_3"/>
    <property type="match status" value="2"/>
</dbReference>
<dbReference type="Gene3D" id="1.10.260.40">
    <property type="entry name" value="lambda repressor-like DNA-binding domains"/>
    <property type="match status" value="3"/>
</dbReference>
<keyword evidence="6" id="KW-1185">Reference proteome</keyword>
<evidence type="ECO:0000256" key="1">
    <source>
        <dbReference type="ARBA" id="ARBA00023125"/>
    </source>
</evidence>
<gene>
    <name evidence="5" type="ORF">SAMN02745136_03145</name>
</gene>
<dbReference type="InterPro" id="IPR010982">
    <property type="entry name" value="Lambda_DNA-bd_dom_sf"/>
</dbReference>
<evidence type="ECO:0000256" key="2">
    <source>
        <dbReference type="SAM" id="Coils"/>
    </source>
</evidence>
<protein>
    <submittedName>
        <fullName evidence="5">Helix-turn-helix</fullName>
    </submittedName>
</protein>
<dbReference type="OrthoDB" id="428540at2"/>
<sequence>MTRENSLMSKEDGIKLKIIRKSLGLSAAEFSKKTEINPSFLKLLEKGCMPLPTRDKRKIREVFGLQENWFEVIDTRRYSQTMDSVPLVYDLHKEADIETDKVISKAGIETDKAISKAGIETDKARRKAAGIESVKETGQPTADTNDQRQLQNNVINNGDILKSVRIAAGLSRKELGEAIGITSVQIGYIETGKRTLTEKVKNKLNDYFRTNPAIPQNLTVNSGEVIKDIFHSAEQNTKTAGYNISNDEILNTIRKIKKESGYTQALVSEKSGVNRSQLSMIENGKMQISKKVKVKLLNFIRSESEGIPYNTENASISVSTEQGNLNDNISDVVMNKNELFNVLESMKKTRDELSKNIKMLEKMIKSL</sequence>
<dbReference type="CDD" id="cd00093">
    <property type="entry name" value="HTH_XRE"/>
    <property type="match status" value="3"/>
</dbReference>
<reference evidence="5 6" key="1">
    <citation type="submission" date="2016-11" db="EMBL/GenBank/DDBJ databases">
        <authorList>
            <person name="Jaros S."/>
            <person name="Januszkiewicz K."/>
            <person name="Wedrychowicz H."/>
        </authorList>
    </citation>
    <scope>NUCLEOTIDE SEQUENCE [LARGE SCALE GENOMIC DNA]</scope>
    <source>
        <strain evidence="5 6">DSM 15929</strain>
    </source>
</reference>
<dbReference type="PANTHER" id="PTHR46797">
    <property type="entry name" value="HTH-TYPE TRANSCRIPTIONAL REGULATOR"/>
    <property type="match status" value="1"/>
</dbReference>
<feature type="domain" description="HTH cro/C1-type" evidence="4">
    <location>
        <begin position="161"/>
        <end position="215"/>
    </location>
</feature>
<accession>A0A1M6ULJ7</accession>
<dbReference type="PROSITE" id="PS50943">
    <property type="entry name" value="HTH_CROC1"/>
    <property type="match status" value="3"/>
</dbReference>
<proteinExistence type="predicted"/>
<feature type="region of interest" description="Disordered" evidence="3">
    <location>
        <begin position="125"/>
        <end position="145"/>
    </location>
</feature>
<dbReference type="GO" id="GO:0005829">
    <property type="term" value="C:cytosol"/>
    <property type="evidence" value="ECO:0007669"/>
    <property type="project" value="TreeGrafter"/>
</dbReference>
<dbReference type="Proteomes" id="UP000184386">
    <property type="component" value="Unassembled WGS sequence"/>
</dbReference>
<dbReference type="InterPro" id="IPR001387">
    <property type="entry name" value="Cro/C1-type_HTH"/>
</dbReference>
<dbReference type="SMART" id="SM00530">
    <property type="entry name" value="HTH_XRE"/>
    <property type="match status" value="3"/>
</dbReference>
<feature type="domain" description="HTH cro/C1-type" evidence="4">
    <location>
        <begin position="16"/>
        <end position="70"/>
    </location>
</feature>
<feature type="domain" description="HTH cro/C1-type" evidence="4">
    <location>
        <begin position="253"/>
        <end position="307"/>
    </location>
</feature>
<organism evidence="5 6">
    <name type="scientific">Anaerocolumna jejuensis DSM 15929</name>
    <dbReference type="NCBI Taxonomy" id="1121322"/>
    <lineage>
        <taxon>Bacteria</taxon>
        <taxon>Bacillati</taxon>
        <taxon>Bacillota</taxon>
        <taxon>Clostridia</taxon>
        <taxon>Lachnospirales</taxon>
        <taxon>Lachnospiraceae</taxon>
        <taxon>Anaerocolumna</taxon>
    </lineage>
</organism>
<dbReference type="GO" id="GO:0003677">
    <property type="term" value="F:DNA binding"/>
    <property type="evidence" value="ECO:0007669"/>
    <property type="project" value="UniProtKB-KW"/>
</dbReference>
<evidence type="ECO:0000256" key="3">
    <source>
        <dbReference type="SAM" id="MobiDB-lite"/>
    </source>
</evidence>
<evidence type="ECO:0000259" key="4">
    <source>
        <dbReference type="PROSITE" id="PS50943"/>
    </source>
</evidence>
<evidence type="ECO:0000313" key="6">
    <source>
        <dbReference type="Proteomes" id="UP000184386"/>
    </source>
</evidence>
<dbReference type="EMBL" id="FRAC01000015">
    <property type="protein sequence ID" value="SHK70057.1"/>
    <property type="molecule type" value="Genomic_DNA"/>
</dbReference>
<dbReference type="InterPro" id="IPR050807">
    <property type="entry name" value="TransReg_Diox_bact_type"/>
</dbReference>
<dbReference type="AlphaFoldDB" id="A0A1M6ULJ7"/>
<keyword evidence="1" id="KW-0238">DNA-binding</keyword>
<evidence type="ECO:0000313" key="5">
    <source>
        <dbReference type="EMBL" id="SHK70057.1"/>
    </source>
</evidence>